<dbReference type="EMBL" id="VFMN01000001">
    <property type="protein sequence ID" value="TQJ10023.1"/>
    <property type="molecule type" value="Genomic_DNA"/>
</dbReference>
<reference evidence="2 3" key="1">
    <citation type="submission" date="2019-06" db="EMBL/GenBank/DDBJ databases">
        <title>Sequencing the genomes of 1000 actinobacteria strains.</title>
        <authorList>
            <person name="Klenk H.-P."/>
        </authorList>
    </citation>
    <scope>NUCLEOTIDE SEQUENCE [LARGE SCALE GENOMIC DNA]</scope>
    <source>
        <strain evidence="2 3">DSM 18607</strain>
    </source>
</reference>
<dbReference type="AlphaFoldDB" id="A0A542E3V2"/>
<evidence type="ECO:0000313" key="3">
    <source>
        <dbReference type="Proteomes" id="UP000317893"/>
    </source>
</evidence>
<organism evidence="2 3">
    <name type="scientific">Lapillicoccus jejuensis</name>
    <dbReference type="NCBI Taxonomy" id="402171"/>
    <lineage>
        <taxon>Bacteria</taxon>
        <taxon>Bacillati</taxon>
        <taxon>Actinomycetota</taxon>
        <taxon>Actinomycetes</taxon>
        <taxon>Micrococcales</taxon>
        <taxon>Intrasporangiaceae</taxon>
        <taxon>Lapillicoccus</taxon>
    </lineage>
</organism>
<feature type="compositionally biased region" description="Acidic residues" evidence="1">
    <location>
        <begin position="193"/>
        <end position="203"/>
    </location>
</feature>
<name>A0A542E3V2_9MICO</name>
<protein>
    <submittedName>
        <fullName evidence="2">Uncharacterized protein</fullName>
    </submittedName>
</protein>
<evidence type="ECO:0000313" key="2">
    <source>
        <dbReference type="EMBL" id="TQJ10023.1"/>
    </source>
</evidence>
<comment type="caution">
    <text evidence="2">The sequence shown here is derived from an EMBL/GenBank/DDBJ whole genome shotgun (WGS) entry which is preliminary data.</text>
</comment>
<dbReference type="OrthoDB" id="3541690at2"/>
<feature type="compositionally biased region" description="Basic and acidic residues" evidence="1">
    <location>
        <begin position="179"/>
        <end position="192"/>
    </location>
</feature>
<keyword evidence="3" id="KW-1185">Reference proteome</keyword>
<proteinExistence type="predicted"/>
<dbReference type="Proteomes" id="UP000317893">
    <property type="component" value="Unassembled WGS sequence"/>
</dbReference>
<feature type="region of interest" description="Disordered" evidence="1">
    <location>
        <begin position="166"/>
        <end position="234"/>
    </location>
</feature>
<dbReference type="RefSeq" id="WP_141849300.1">
    <property type="nucleotide sequence ID" value="NZ_BAAAPR010000001.1"/>
</dbReference>
<gene>
    <name evidence="2" type="ORF">FB458_3141</name>
</gene>
<feature type="compositionally biased region" description="Low complexity" evidence="1">
    <location>
        <begin position="225"/>
        <end position="234"/>
    </location>
</feature>
<sequence length="305" mass="32011">MDLDTAVTQLYGAAPEDFVAARTALAAQVKAGGDAGLAKAVASIRKPTVAAWAVNQLVRQDADEVDALLDLAGRLQSAAEAMDGGALRDLGRERTRLVDRLLRATRDAAEAAGGSLTGATAEQVRETYVAALAQPSAAQAVASGQLTRALSYAGFGDVDLSEALAAPRPNRRPALTVLRGEKRDDAPEPEPRPDEDEDEEEGEAPGPDPALLEQLEQARARTRETTSQAAAAGQALEQAEAALTSLDERIAALEADLKAARAERDTLLDTRAEARAADKAAQRALRGSFAELDRVQDLLGDDADD</sequence>
<evidence type="ECO:0000256" key="1">
    <source>
        <dbReference type="SAM" id="MobiDB-lite"/>
    </source>
</evidence>
<accession>A0A542E3V2</accession>